<dbReference type="SUPFAM" id="SSF56235">
    <property type="entry name" value="N-terminal nucleophile aminohydrolases (Ntn hydrolases)"/>
    <property type="match status" value="1"/>
</dbReference>
<evidence type="ECO:0000256" key="2">
    <source>
        <dbReference type="ARBA" id="ARBA00010138"/>
    </source>
</evidence>
<comment type="pathway">
    <text evidence="1 7 8">Purine metabolism; IMP biosynthesis via de novo pathway; N(1)-(5-phospho-D-ribosyl)glycinamide from 5-phospho-alpha-D-ribose 1-diphosphate: step 1/2.</text>
</comment>
<dbReference type="NCBIfam" id="TIGR01134">
    <property type="entry name" value="purF"/>
    <property type="match status" value="1"/>
</dbReference>
<sequence length="472" mass="51490">MHRNSDWDKLSEECGIFGIYGAGYENISSSIYYGLTALQHRGQESAGIAAERDGKMRFHKKMGLVREVFDESILDKMEGDVAIGHVRYSTSGESYEINAQPLVVNYRKQSIALAHNGNLINAKSLREELEEKGSIFQTSTDSEVIAYLMARNYRMGLKEAVKATAGQIEGAFALLIICEGKLIGVRDPNGLRPLSVGVMEGGEYVLSSESCAFDLVGARFLRDVLPGEMVIIDENGLESVVYDKRDTKSLCSFEFVYFARPDSVIDGKSVYMSRIEAGRILAKEHPAVADIVMAVPDSGSVAALGYSQESGIPYAQGLIKNKYLGRTFIQPNQKLREQAVKLKLSVVKEVVKGRSVVLVDDSIVRGTTSARIVAMLKDAGAREIHFRVSSPPVTHSCYFGIDTPDERQLVGAVHSLESVKEIIGVDSLGYISPGGLMESIGMDRSGLCGACFSGNYPMEVPSSGGEFLFEKN</sequence>
<comment type="cofactor">
    <cofactor evidence="7 11">
        <name>[4Fe-4S] cluster</name>
        <dbReference type="ChEBI" id="CHEBI:49883"/>
    </cofactor>
    <text evidence="7 11">Binds 1 [4Fe-4S] cluster per subunit.</text>
</comment>
<feature type="domain" description="Glutamine amidotransferase type-2" evidence="12">
    <location>
        <begin position="14"/>
        <end position="235"/>
    </location>
</feature>
<reference evidence="13 14" key="1">
    <citation type="submission" date="2016-09" db="EMBL/GenBank/DDBJ databases">
        <title>Genome sequence of Eubacterium angustum.</title>
        <authorList>
            <person name="Poehlein A."/>
            <person name="Daniel R."/>
        </authorList>
    </citation>
    <scope>NUCLEOTIDE SEQUENCE [LARGE SCALE GENOMIC DNA]</scope>
    <source>
        <strain evidence="13 14">DSM 1989</strain>
    </source>
</reference>
<feature type="binding site" evidence="7 10">
    <location>
        <position position="360"/>
    </location>
    <ligand>
        <name>Mg(2+)</name>
        <dbReference type="ChEBI" id="CHEBI:18420"/>
    </ligand>
</feature>
<feature type="binding site" evidence="7 10">
    <location>
        <position position="298"/>
    </location>
    <ligand>
        <name>Mg(2+)</name>
        <dbReference type="ChEBI" id="CHEBI:18420"/>
    </ligand>
</feature>
<feature type="binding site" evidence="7 11">
    <location>
        <position position="397"/>
    </location>
    <ligand>
        <name>[4Fe-4S] cluster</name>
        <dbReference type="ChEBI" id="CHEBI:49883"/>
    </ligand>
</feature>
<evidence type="ECO:0000256" key="9">
    <source>
        <dbReference type="PIRSR" id="PIRSR000485-1"/>
    </source>
</evidence>
<dbReference type="AlphaFoldDB" id="A0A1S1VAF5"/>
<dbReference type="InterPro" id="IPR035584">
    <property type="entry name" value="PurF_N"/>
</dbReference>
<dbReference type="UniPathway" id="UPA00074">
    <property type="reaction ID" value="UER00124"/>
</dbReference>
<keyword evidence="14" id="KW-1185">Reference proteome</keyword>
<comment type="caution">
    <text evidence="13">The sequence shown here is derived from an EMBL/GenBank/DDBJ whole genome shotgun (WGS) entry which is preliminary data.</text>
</comment>
<evidence type="ECO:0000313" key="14">
    <source>
        <dbReference type="Proteomes" id="UP000180254"/>
    </source>
</evidence>
<dbReference type="EC" id="2.4.2.14" evidence="7"/>
<evidence type="ECO:0000256" key="3">
    <source>
        <dbReference type="ARBA" id="ARBA00022676"/>
    </source>
</evidence>
<evidence type="ECO:0000256" key="8">
    <source>
        <dbReference type="PIRNR" id="PIRNR000485"/>
    </source>
</evidence>
<keyword evidence="7 10" id="KW-0479">Metal-binding</keyword>
<comment type="function">
    <text evidence="7">Catalyzes the formation of phosphoribosylamine from phosphoribosylpyrophosphate (PRPP) and glutamine.</text>
</comment>
<keyword evidence="4 7" id="KW-0808">Transferase</keyword>
<dbReference type="Gene3D" id="3.40.50.2020">
    <property type="match status" value="1"/>
</dbReference>
<dbReference type="PIRSF" id="PIRSF000485">
    <property type="entry name" value="Amd_phspho_trans"/>
    <property type="match status" value="1"/>
</dbReference>
<feature type="binding site" evidence="7 10">
    <location>
        <position position="361"/>
    </location>
    <ligand>
        <name>Mg(2+)</name>
        <dbReference type="ChEBI" id="CHEBI:18420"/>
    </ligand>
</feature>
<accession>A0A1S1VAF5</accession>
<evidence type="ECO:0000256" key="7">
    <source>
        <dbReference type="HAMAP-Rule" id="MF_01931"/>
    </source>
</evidence>
<dbReference type="HAMAP" id="MF_01931">
    <property type="entry name" value="PurF"/>
    <property type="match status" value="1"/>
</dbReference>
<comment type="cofactor">
    <cofactor evidence="7 10">
        <name>Mg(2+)</name>
        <dbReference type="ChEBI" id="CHEBI:18420"/>
    </cofactor>
    <text evidence="7 10">Binds 1 Mg(2+) ion per subunit.</text>
</comment>
<comment type="catalytic activity">
    <reaction evidence="7 8">
        <text>5-phospho-beta-D-ribosylamine + L-glutamate + diphosphate = 5-phospho-alpha-D-ribose 1-diphosphate + L-glutamine + H2O</text>
        <dbReference type="Rhea" id="RHEA:14905"/>
        <dbReference type="ChEBI" id="CHEBI:15377"/>
        <dbReference type="ChEBI" id="CHEBI:29985"/>
        <dbReference type="ChEBI" id="CHEBI:33019"/>
        <dbReference type="ChEBI" id="CHEBI:58017"/>
        <dbReference type="ChEBI" id="CHEBI:58359"/>
        <dbReference type="ChEBI" id="CHEBI:58681"/>
        <dbReference type="EC" id="2.4.2.14"/>
    </reaction>
</comment>
<dbReference type="Proteomes" id="UP000180254">
    <property type="component" value="Unassembled WGS sequence"/>
</dbReference>
<dbReference type="GO" id="GO:0051539">
    <property type="term" value="F:4 iron, 4 sulfur cluster binding"/>
    <property type="evidence" value="ECO:0007669"/>
    <property type="project" value="UniProtKB-KW"/>
</dbReference>
<evidence type="ECO:0000256" key="10">
    <source>
        <dbReference type="PIRSR" id="PIRSR000485-2"/>
    </source>
</evidence>
<feature type="binding site" evidence="7 11">
    <location>
        <position position="451"/>
    </location>
    <ligand>
        <name>[4Fe-4S] cluster</name>
        <dbReference type="ChEBI" id="CHEBI:49883"/>
    </ligand>
</feature>
<dbReference type="Gene3D" id="3.60.20.10">
    <property type="entry name" value="Glutamine Phosphoribosylpyrophosphate, subunit 1, domain 1"/>
    <property type="match status" value="1"/>
</dbReference>
<feature type="binding site" evidence="7 11">
    <location>
        <position position="448"/>
    </location>
    <ligand>
        <name>[4Fe-4S] cluster</name>
        <dbReference type="ChEBI" id="CHEBI:49883"/>
    </ligand>
</feature>
<dbReference type="InterPro" id="IPR000836">
    <property type="entry name" value="PRTase_dom"/>
</dbReference>
<dbReference type="STRING" id="39480.EUAN_04930"/>
<dbReference type="GO" id="GO:0004044">
    <property type="term" value="F:amidophosphoribosyltransferase activity"/>
    <property type="evidence" value="ECO:0007669"/>
    <property type="project" value="UniProtKB-UniRule"/>
</dbReference>
<evidence type="ECO:0000256" key="4">
    <source>
        <dbReference type="ARBA" id="ARBA00022679"/>
    </source>
</evidence>
<dbReference type="InterPro" id="IPR029055">
    <property type="entry name" value="Ntn_hydrolases_N"/>
</dbReference>
<dbReference type="CDD" id="cd00715">
    <property type="entry name" value="GPATase_N"/>
    <property type="match status" value="1"/>
</dbReference>
<dbReference type="CDD" id="cd06223">
    <property type="entry name" value="PRTases_typeI"/>
    <property type="match status" value="1"/>
</dbReference>
<dbReference type="Pfam" id="PF00156">
    <property type="entry name" value="Pribosyltran"/>
    <property type="match status" value="1"/>
</dbReference>
<keyword evidence="7 10" id="KW-0460">Magnesium</keyword>
<dbReference type="OrthoDB" id="9801213at2"/>
<keyword evidence="5 7" id="KW-0658">Purine biosynthesis</keyword>
<dbReference type="GO" id="GO:0009113">
    <property type="term" value="P:purine nucleobase biosynthetic process"/>
    <property type="evidence" value="ECO:0007669"/>
    <property type="project" value="UniProtKB-UniRule"/>
</dbReference>
<evidence type="ECO:0000259" key="12">
    <source>
        <dbReference type="PROSITE" id="PS51278"/>
    </source>
</evidence>
<dbReference type="RefSeq" id="WP_071061359.1">
    <property type="nucleotide sequence ID" value="NZ_MKIE01000002.1"/>
</dbReference>
<keyword evidence="3 7" id="KW-0328">Glycosyltransferase</keyword>
<evidence type="ECO:0000313" key="13">
    <source>
        <dbReference type="EMBL" id="OHW62709.1"/>
    </source>
</evidence>
<evidence type="ECO:0000256" key="1">
    <source>
        <dbReference type="ARBA" id="ARBA00005209"/>
    </source>
</evidence>
<dbReference type="InterPro" id="IPR017932">
    <property type="entry name" value="GATase_2_dom"/>
</dbReference>
<dbReference type="GO" id="GO:0000287">
    <property type="term" value="F:magnesium ion binding"/>
    <property type="evidence" value="ECO:0007669"/>
    <property type="project" value="UniProtKB-UniRule"/>
</dbReference>
<keyword evidence="7 11" id="KW-0408">Iron</keyword>
<keyword evidence="6 7" id="KW-0315">Glutamine amidotransferase</keyword>
<dbReference type="SUPFAM" id="SSF53271">
    <property type="entry name" value="PRTase-like"/>
    <property type="match status" value="1"/>
</dbReference>
<dbReference type="Pfam" id="PF13522">
    <property type="entry name" value="GATase_6"/>
    <property type="match status" value="1"/>
</dbReference>
<protein>
    <recommendedName>
        <fullName evidence="7">Amidophosphoribosyltransferase</fullName>
        <shortName evidence="7">ATase</shortName>
        <ecNumber evidence="7">2.4.2.14</ecNumber>
    </recommendedName>
    <alternativeName>
        <fullName evidence="7">Glutamine phosphoribosylpyrophosphate amidotransferase</fullName>
        <shortName evidence="7">GPATase</shortName>
    </alternativeName>
</protein>
<evidence type="ECO:0000256" key="6">
    <source>
        <dbReference type="ARBA" id="ARBA00022962"/>
    </source>
</evidence>
<dbReference type="InterPro" id="IPR005854">
    <property type="entry name" value="PurF"/>
</dbReference>
<name>A0A1S1VAF5_9FIRM</name>
<gene>
    <name evidence="7 13" type="primary">purF</name>
    <name evidence="13" type="ORF">EUAN_04930</name>
</gene>
<evidence type="ECO:0000256" key="11">
    <source>
        <dbReference type="PIRSR" id="PIRSR000485-3"/>
    </source>
</evidence>
<proteinExistence type="inferred from homology"/>
<feature type="binding site" evidence="7 11">
    <location>
        <position position="251"/>
    </location>
    <ligand>
        <name>[4Fe-4S] cluster</name>
        <dbReference type="ChEBI" id="CHEBI:49883"/>
    </ligand>
</feature>
<dbReference type="PROSITE" id="PS51278">
    <property type="entry name" value="GATASE_TYPE_2"/>
    <property type="match status" value="1"/>
</dbReference>
<dbReference type="InterPro" id="IPR029057">
    <property type="entry name" value="PRTase-like"/>
</dbReference>
<comment type="similarity">
    <text evidence="2 7 8">In the C-terminal section; belongs to the purine/pyrimidine phosphoribosyltransferase family.</text>
</comment>
<dbReference type="EMBL" id="MKIE01000002">
    <property type="protein sequence ID" value="OHW62709.1"/>
    <property type="molecule type" value="Genomic_DNA"/>
</dbReference>
<keyword evidence="7" id="KW-0004">4Fe-4S</keyword>
<dbReference type="PANTHER" id="PTHR11907">
    <property type="entry name" value="AMIDOPHOSPHORIBOSYLTRANSFERASE"/>
    <property type="match status" value="1"/>
</dbReference>
<organism evidence="13 14">
    <name type="scientific">Andreesenia angusta</name>
    <dbReference type="NCBI Taxonomy" id="39480"/>
    <lineage>
        <taxon>Bacteria</taxon>
        <taxon>Bacillati</taxon>
        <taxon>Bacillota</taxon>
        <taxon>Tissierellia</taxon>
        <taxon>Tissierellales</taxon>
        <taxon>Gottschalkiaceae</taxon>
        <taxon>Andreesenia</taxon>
    </lineage>
</organism>
<evidence type="ECO:0000256" key="5">
    <source>
        <dbReference type="ARBA" id="ARBA00022755"/>
    </source>
</evidence>
<keyword evidence="7 11" id="KW-0411">Iron-sulfur</keyword>
<dbReference type="GO" id="GO:0006189">
    <property type="term" value="P:'de novo' IMP biosynthetic process"/>
    <property type="evidence" value="ECO:0007669"/>
    <property type="project" value="UniProtKB-UniRule"/>
</dbReference>
<feature type="active site" description="Nucleophile" evidence="7 9">
    <location>
        <position position="14"/>
    </location>
</feature>